<feature type="binding site" evidence="5">
    <location>
        <position position="268"/>
    </location>
    <ligand>
        <name>NAD(+)</name>
        <dbReference type="ChEBI" id="CHEBI:57540"/>
    </ligand>
</feature>
<dbReference type="InterPro" id="IPR051168">
    <property type="entry name" value="AASS"/>
</dbReference>
<feature type="domain" description="Alanine dehydrogenase/pyridine nucleotide transhydrogenase N-terminal" evidence="6">
    <location>
        <begin position="5"/>
        <end position="137"/>
    </location>
</feature>
<evidence type="ECO:0000256" key="1">
    <source>
        <dbReference type="ARBA" id="ARBA00005689"/>
    </source>
</evidence>
<comment type="similarity">
    <text evidence="1">Belongs to the AlaDH/PNT family.</text>
</comment>
<dbReference type="PIRSF" id="PIRSF018250">
    <property type="entry name" value="Saccharopine_DH_Lys"/>
    <property type="match status" value="1"/>
</dbReference>
<evidence type="ECO:0000259" key="6">
    <source>
        <dbReference type="SMART" id="SM01003"/>
    </source>
</evidence>
<reference evidence="7" key="2">
    <citation type="submission" date="2023-04" db="EMBL/GenBank/DDBJ databases">
        <title>Paracnuella aquatica gen. nov., sp. nov., a member of the family Chitinophagaceae isolated from a hot spring.</title>
        <authorList>
            <person name="Wang C."/>
        </authorList>
    </citation>
    <scope>NUCLEOTIDE SEQUENCE</scope>
    <source>
        <strain evidence="7">LB-8</strain>
    </source>
</reference>
<dbReference type="SUPFAM" id="SSF52283">
    <property type="entry name" value="Formate/glycerate dehydrogenase catalytic domain-like"/>
    <property type="match status" value="1"/>
</dbReference>
<dbReference type="SMART" id="SM01003">
    <property type="entry name" value="AlaDh_PNT_N"/>
    <property type="match status" value="1"/>
</dbReference>
<keyword evidence="3 5" id="KW-0520">NAD</keyword>
<sequence>MKTIGLIREGKIPADNRVALTPVQCKWLMKHYPELKIVAQRSPNRCFTENEYKRAGVDIVEGISNCDILLGIKEVPVQDLVPQKIYLFFSHTKKKQPHNQHLMRAIVQKGITLIDYECLEHEDGQRIIGFGFFAGVVGAHNGMMAYGNRTGTFHLERVYQQKSFQELIHTYFGLKIPNVKIAVTGSGRVAHGILEIMNLMGIIEVEKDEYLDREFSYPVYVQLKGSDLYQHTKDGSYNREHFHLFPEQYSSLFPIYTAQTDILMNGVYWEPGIPQLFQMEAVSKPGFRIQVIADITDDKNGSVPINLGDQSIEDPVYGVDRLTLTKTAPYLTGSIDLMAVGNLPNELPRDASRYFGEQLIKHVLPDLLVGGSPIIERATIVQNGKLTGGYAYLEDYAFGN</sequence>
<dbReference type="InterPro" id="IPR027281">
    <property type="entry name" value="Lys1"/>
</dbReference>
<evidence type="ECO:0000313" key="8">
    <source>
        <dbReference type="Proteomes" id="UP001155483"/>
    </source>
</evidence>
<keyword evidence="8" id="KW-1185">Reference proteome</keyword>
<feature type="active site" description="Proton acceptor" evidence="4">
    <location>
        <position position="73"/>
    </location>
</feature>
<dbReference type="GO" id="GO:0005737">
    <property type="term" value="C:cytoplasm"/>
    <property type="evidence" value="ECO:0007669"/>
    <property type="project" value="TreeGrafter"/>
</dbReference>
<evidence type="ECO:0000256" key="2">
    <source>
        <dbReference type="ARBA" id="ARBA00023002"/>
    </source>
</evidence>
<feature type="active site" description="Proton donor" evidence="4">
    <location>
        <position position="91"/>
    </location>
</feature>
<accession>A0A9X3BJP6</accession>
<dbReference type="RefSeq" id="WP_279298952.1">
    <property type="nucleotide sequence ID" value="NZ_JAOTIF010000021.1"/>
</dbReference>
<name>A0A9X3BJP6_9BACT</name>
<dbReference type="CDD" id="cd05199">
    <property type="entry name" value="SDH_like"/>
    <property type="match status" value="1"/>
</dbReference>
<dbReference type="PANTHER" id="PTHR11133">
    <property type="entry name" value="SACCHAROPINE DEHYDROGENASE"/>
    <property type="match status" value="1"/>
</dbReference>
<evidence type="ECO:0000256" key="5">
    <source>
        <dbReference type="PIRSR" id="PIRSR018250-3"/>
    </source>
</evidence>
<dbReference type="AlphaFoldDB" id="A0A9X3BJP6"/>
<organism evidence="7 8">
    <name type="scientific">Paraflavisolibacter caeni</name>
    <dbReference type="NCBI Taxonomy" id="2982496"/>
    <lineage>
        <taxon>Bacteria</taxon>
        <taxon>Pseudomonadati</taxon>
        <taxon>Bacteroidota</taxon>
        <taxon>Chitinophagia</taxon>
        <taxon>Chitinophagales</taxon>
        <taxon>Chitinophagaceae</taxon>
        <taxon>Paraflavisolibacter</taxon>
    </lineage>
</organism>
<reference evidence="7" key="1">
    <citation type="submission" date="2022-09" db="EMBL/GenBank/DDBJ databases">
        <authorList>
            <person name="Yuan C."/>
            <person name="Ke Z."/>
        </authorList>
    </citation>
    <scope>NUCLEOTIDE SEQUENCE</scope>
    <source>
        <strain evidence="7">LB-8</strain>
    </source>
</reference>
<comment type="caution">
    <text evidence="7">The sequence shown here is derived from an EMBL/GenBank/DDBJ whole genome shotgun (WGS) entry which is preliminary data.</text>
</comment>
<proteinExistence type="inferred from homology"/>
<dbReference type="Gene3D" id="3.40.50.720">
    <property type="entry name" value="NAD(P)-binding Rossmann-like Domain"/>
    <property type="match status" value="2"/>
</dbReference>
<protein>
    <submittedName>
        <fullName evidence="7">NAD(P)-dependent oxidoreductase</fullName>
    </submittedName>
</protein>
<keyword evidence="2" id="KW-0560">Oxidoreductase</keyword>
<dbReference type="InterPro" id="IPR007886">
    <property type="entry name" value="AlaDH/PNT_N"/>
</dbReference>
<feature type="binding site" evidence="5">
    <location>
        <begin position="187"/>
        <end position="188"/>
    </location>
    <ligand>
        <name>NAD(+)</name>
        <dbReference type="ChEBI" id="CHEBI:57540"/>
    </ligand>
</feature>
<evidence type="ECO:0000256" key="4">
    <source>
        <dbReference type="PIRSR" id="PIRSR018250-1"/>
    </source>
</evidence>
<gene>
    <name evidence="7" type="ORF">OCK74_20500</name>
</gene>
<dbReference type="EMBL" id="JAOTIF010000021">
    <property type="protein sequence ID" value="MCU7551513.1"/>
    <property type="molecule type" value="Genomic_DNA"/>
</dbReference>
<evidence type="ECO:0000313" key="7">
    <source>
        <dbReference type="EMBL" id="MCU7551513.1"/>
    </source>
</evidence>
<dbReference type="Pfam" id="PF05222">
    <property type="entry name" value="AlaDh_PNT_N"/>
    <property type="match status" value="1"/>
</dbReference>
<dbReference type="PANTHER" id="PTHR11133:SF23">
    <property type="entry name" value="SACCHAROPINE DEHYDROGENASE [NAD(+), L-LYSINE-FORMING]"/>
    <property type="match status" value="1"/>
</dbReference>
<dbReference type="Proteomes" id="UP001155483">
    <property type="component" value="Unassembled WGS sequence"/>
</dbReference>
<feature type="binding site" evidence="5">
    <location>
        <position position="227"/>
    </location>
    <ligand>
        <name>NAD(+)</name>
        <dbReference type="ChEBI" id="CHEBI:57540"/>
    </ligand>
</feature>
<dbReference type="GO" id="GO:0019878">
    <property type="term" value="P:lysine biosynthetic process via aminoadipic acid"/>
    <property type="evidence" value="ECO:0007669"/>
    <property type="project" value="TreeGrafter"/>
</dbReference>
<evidence type="ECO:0000256" key="3">
    <source>
        <dbReference type="ARBA" id="ARBA00023027"/>
    </source>
</evidence>
<dbReference type="GO" id="GO:0004754">
    <property type="term" value="F:saccharopine dehydrogenase (NAD+, L-lysine-forming) activity"/>
    <property type="evidence" value="ECO:0007669"/>
    <property type="project" value="InterPro"/>
</dbReference>